<accession>A0A660L4W2</accession>
<evidence type="ECO:0000259" key="1">
    <source>
        <dbReference type="Pfam" id="PF03992"/>
    </source>
</evidence>
<dbReference type="RefSeq" id="WP_121257804.1">
    <property type="nucleotide sequence ID" value="NZ_RBIL01000002.1"/>
</dbReference>
<organism evidence="2 3">
    <name type="scientific">Solirubrobacter pauli</name>
    <dbReference type="NCBI Taxonomy" id="166793"/>
    <lineage>
        <taxon>Bacteria</taxon>
        <taxon>Bacillati</taxon>
        <taxon>Actinomycetota</taxon>
        <taxon>Thermoleophilia</taxon>
        <taxon>Solirubrobacterales</taxon>
        <taxon>Solirubrobacteraceae</taxon>
        <taxon>Solirubrobacter</taxon>
    </lineage>
</organism>
<evidence type="ECO:0000313" key="2">
    <source>
        <dbReference type="EMBL" id="RKQ88355.1"/>
    </source>
</evidence>
<evidence type="ECO:0000313" key="3">
    <source>
        <dbReference type="Proteomes" id="UP000278962"/>
    </source>
</evidence>
<dbReference type="GO" id="GO:0004497">
    <property type="term" value="F:monooxygenase activity"/>
    <property type="evidence" value="ECO:0007669"/>
    <property type="project" value="UniProtKB-KW"/>
</dbReference>
<keyword evidence="3" id="KW-1185">Reference proteome</keyword>
<dbReference type="Gene3D" id="3.30.70.100">
    <property type="match status" value="1"/>
</dbReference>
<dbReference type="InterPro" id="IPR007138">
    <property type="entry name" value="ABM_dom"/>
</dbReference>
<dbReference type="InterPro" id="IPR011008">
    <property type="entry name" value="Dimeric_a/b-barrel"/>
</dbReference>
<dbReference type="Proteomes" id="UP000278962">
    <property type="component" value="Unassembled WGS sequence"/>
</dbReference>
<keyword evidence="2" id="KW-0503">Monooxygenase</keyword>
<keyword evidence="2" id="KW-0560">Oxidoreductase</keyword>
<dbReference type="EMBL" id="RBIL01000002">
    <property type="protein sequence ID" value="RKQ88355.1"/>
    <property type="molecule type" value="Genomic_DNA"/>
</dbReference>
<dbReference type="SUPFAM" id="SSF54909">
    <property type="entry name" value="Dimeric alpha+beta barrel"/>
    <property type="match status" value="1"/>
</dbReference>
<proteinExistence type="predicted"/>
<sequence>MNTPYAFVARIEAKPDKAEDLAALLAGALPLAEAEKGTVNWYAARTSPTTFWIFDTFGTEDDRQAHAEGEIVAALNANAELLASPPEILPADLLAVK</sequence>
<name>A0A660L4W2_9ACTN</name>
<reference evidence="2 3" key="1">
    <citation type="submission" date="2018-10" db="EMBL/GenBank/DDBJ databases">
        <title>Genomic Encyclopedia of Archaeal and Bacterial Type Strains, Phase II (KMG-II): from individual species to whole genera.</title>
        <authorList>
            <person name="Goeker M."/>
        </authorList>
    </citation>
    <scope>NUCLEOTIDE SEQUENCE [LARGE SCALE GENOMIC DNA]</scope>
    <source>
        <strain evidence="2 3">DSM 14954</strain>
    </source>
</reference>
<comment type="caution">
    <text evidence="2">The sequence shown here is derived from an EMBL/GenBank/DDBJ whole genome shotgun (WGS) entry which is preliminary data.</text>
</comment>
<protein>
    <submittedName>
        <fullName evidence="2">Quinol monooxygenase YgiN</fullName>
    </submittedName>
</protein>
<dbReference type="AlphaFoldDB" id="A0A660L4W2"/>
<dbReference type="OrthoDB" id="9804891at2"/>
<dbReference type="Pfam" id="PF03992">
    <property type="entry name" value="ABM"/>
    <property type="match status" value="1"/>
</dbReference>
<feature type="domain" description="ABM" evidence="1">
    <location>
        <begin position="5"/>
        <end position="74"/>
    </location>
</feature>
<gene>
    <name evidence="2" type="ORF">C8N24_6397</name>
</gene>